<feature type="domain" description="PRC-barrel" evidence="3">
    <location>
        <begin position="66"/>
        <end position="122"/>
    </location>
</feature>
<organism evidence="4">
    <name type="scientific">Alsobacter sp. KACC 23698</name>
    <dbReference type="NCBI Taxonomy" id="3149229"/>
    <lineage>
        <taxon>Bacteria</taxon>
        <taxon>Pseudomonadati</taxon>
        <taxon>Pseudomonadota</taxon>
        <taxon>Alphaproteobacteria</taxon>
        <taxon>Hyphomicrobiales</taxon>
        <taxon>Alsobacteraceae</taxon>
        <taxon>Alsobacter</taxon>
    </lineage>
</organism>
<feature type="compositionally biased region" description="Low complexity" evidence="1">
    <location>
        <begin position="130"/>
        <end position="180"/>
    </location>
</feature>
<dbReference type="InterPro" id="IPR011033">
    <property type="entry name" value="PRC_barrel-like_sf"/>
</dbReference>
<feature type="chain" id="PRO_5043772824" evidence="2">
    <location>
        <begin position="23"/>
        <end position="213"/>
    </location>
</feature>
<keyword evidence="2" id="KW-0732">Signal</keyword>
<protein>
    <submittedName>
        <fullName evidence="4">PRC-barrel domain-containing protein</fullName>
    </submittedName>
</protein>
<evidence type="ECO:0000256" key="2">
    <source>
        <dbReference type="SAM" id="SignalP"/>
    </source>
</evidence>
<dbReference type="SUPFAM" id="SSF50346">
    <property type="entry name" value="PRC-barrel domain"/>
    <property type="match status" value="1"/>
</dbReference>
<reference evidence="4" key="1">
    <citation type="submission" date="2024-05" db="EMBL/GenBank/DDBJ databases">
        <authorList>
            <person name="Kim S."/>
            <person name="Heo J."/>
            <person name="Choi H."/>
            <person name="Choi Y."/>
            <person name="Kwon S.-W."/>
            <person name="Kim Y."/>
        </authorList>
    </citation>
    <scope>NUCLEOTIDE SEQUENCE</scope>
    <source>
        <strain evidence="4">KACC 23698</strain>
    </source>
</reference>
<gene>
    <name evidence="4" type="ORF">ABEG18_25485</name>
</gene>
<evidence type="ECO:0000313" key="4">
    <source>
        <dbReference type="EMBL" id="XBO38991.1"/>
    </source>
</evidence>
<sequence length="213" mass="21078">MMKTKFAAGVIATALLAGTAMAQTSSGTSSGTMNSTAPSATVAPSTSAAGAGSMQFISNEQGSQWRASKLMGVDIYGPNDEKVGDVNEIILDHQGAIKGVVIGVGGFLGMGEKDVAVPFSSIQWSDTPRNASMASGSSASGTAAGTSAGMNTANNTAAAPTHSTAAGAGATAPSTDTTGTVARAGAAERSYPDHGKISMTKDQLKGAPAYNLR</sequence>
<dbReference type="AlphaFoldDB" id="A0AAU7JFN7"/>
<feature type="region of interest" description="Disordered" evidence="1">
    <location>
        <begin position="25"/>
        <end position="45"/>
    </location>
</feature>
<dbReference type="InterPro" id="IPR027275">
    <property type="entry name" value="PRC-brl_dom"/>
</dbReference>
<dbReference type="PANTHER" id="PTHR36505:SF1">
    <property type="entry name" value="BLR1072 PROTEIN"/>
    <property type="match status" value="1"/>
</dbReference>
<feature type="signal peptide" evidence="2">
    <location>
        <begin position="1"/>
        <end position="22"/>
    </location>
</feature>
<name>A0AAU7JFN7_9HYPH</name>
<feature type="region of interest" description="Disordered" evidence="1">
    <location>
        <begin position="126"/>
        <end position="213"/>
    </location>
</feature>
<evidence type="ECO:0000259" key="3">
    <source>
        <dbReference type="Pfam" id="PF05239"/>
    </source>
</evidence>
<dbReference type="Gene3D" id="2.30.30.240">
    <property type="entry name" value="PRC-barrel domain"/>
    <property type="match status" value="1"/>
</dbReference>
<dbReference type="Pfam" id="PF05239">
    <property type="entry name" value="PRC"/>
    <property type="match status" value="1"/>
</dbReference>
<accession>A0AAU7JFN7</accession>
<dbReference type="PANTHER" id="PTHR36505">
    <property type="entry name" value="BLR1072 PROTEIN"/>
    <property type="match status" value="1"/>
</dbReference>
<dbReference type="RefSeq" id="WP_406855830.1">
    <property type="nucleotide sequence ID" value="NZ_CP157484.1"/>
</dbReference>
<proteinExistence type="predicted"/>
<dbReference type="EMBL" id="CP157484">
    <property type="protein sequence ID" value="XBO38991.1"/>
    <property type="molecule type" value="Genomic_DNA"/>
</dbReference>
<evidence type="ECO:0000256" key="1">
    <source>
        <dbReference type="SAM" id="MobiDB-lite"/>
    </source>
</evidence>